<organism evidence="1 2">
    <name type="scientific">Candidatus Rothia avistercoris</name>
    <dbReference type="NCBI Taxonomy" id="2840479"/>
    <lineage>
        <taxon>Bacteria</taxon>
        <taxon>Bacillati</taxon>
        <taxon>Actinomycetota</taxon>
        <taxon>Actinomycetes</taxon>
        <taxon>Micrococcales</taxon>
        <taxon>Micrococcaceae</taxon>
        <taxon>Rothia</taxon>
    </lineage>
</organism>
<evidence type="ECO:0000313" key="2">
    <source>
        <dbReference type="Proteomes" id="UP000823908"/>
    </source>
</evidence>
<dbReference type="EMBL" id="DWUS01000090">
    <property type="protein sequence ID" value="HJD51000.1"/>
    <property type="molecule type" value="Genomic_DNA"/>
</dbReference>
<reference evidence="1" key="1">
    <citation type="journal article" date="2021" name="PeerJ">
        <title>Extensive microbial diversity within the chicken gut microbiome revealed by metagenomics and culture.</title>
        <authorList>
            <person name="Gilroy R."/>
            <person name="Ravi A."/>
            <person name="Getino M."/>
            <person name="Pursley I."/>
            <person name="Horton D.L."/>
            <person name="Alikhan N.F."/>
            <person name="Baker D."/>
            <person name="Gharbi K."/>
            <person name="Hall N."/>
            <person name="Watson M."/>
            <person name="Adriaenssens E.M."/>
            <person name="Foster-Nyarko E."/>
            <person name="Jarju S."/>
            <person name="Secka A."/>
            <person name="Antonio M."/>
            <person name="Oren A."/>
            <person name="Chaudhuri R.R."/>
            <person name="La Ragione R."/>
            <person name="Hildebrand F."/>
            <person name="Pallen M.J."/>
        </authorList>
    </citation>
    <scope>NUCLEOTIDE SEQUENCE</scope>
    <source>
        <strain evidence="1">ChiHjej10B9-4811</strain>
    </source>
</reference>
<gene>
    <name evidence="1" type="ORF">H9908_03930</name>
</gene>
<evidence type="ECO:0000313" key="1">
    <source>
        <dbReference type="EMBL" id="HJD51000.1"/>
    </source>
</evidence>
<accession>A0A9D2UEL2</accession>
<dbReference type="Proteomes" id="UP000823908">
    <property type="component" value="Unassembled WGS sequence"/>
</dbReference>
<name>A0A9D2UEL2_9MICC</name>
<sequence length="81" mass="9215">MTTPVTEPLKPSFTIKTLAQRWDLTPDAVRSQLQAGVDLPPSIRIGRNIRFLREDVERWEREQVEKETARRAAAAQQTATA</sequence>
<reference evidence="1" key="2">
    <citation type="submission" date="2021-04" db="EMBL/GenBank/DDBJ databases">
        <authorList>
            <person name="Gilroy R."/>
        </authorList>
    </citation>
    <scope>NUCLEOTIDE SEQUENCE</scope>
    <source>
        <strain evidence="1">ChiHjej10B9-4811</strain>
    </source>
</reference>
<dbReference type="SUPFAM" id="SSF46955">
    <property type="entry name" value="Putative DNA-binding domain"/>
    <property type="match status" value="1"/>
</dbReference>
<proteinExistence type="predicted"/>
<comment type="caution">
    <text evidence="1">The sequence shown here is derived from an EMBL/GenBank/DDBJ whole genome shotgun (WGS) entry which is preliminary data.</text>
</comment>
<protein>
    <submittedName>
        <fullName evidence="1">Helix-turn-helix domain-containing protein</fullName>
    </submittedName>
</protein>
<dbReference type="AlphaFoldDB" id="A0A9D2UEL2"/>
<dbReference type="InterPro" id="IPR009061">
    <property type="entry name" value="DNA-bd_dom_put_sf"/>
</dbReference>